<dbReference type="STRING" id="1117647.M5M_01305"/>
<evidence type="ECO:0000256" key="5">
    <source>
        <dbReference type="ARBA" id="ARBA00022694"/>
    </source>
</evidence>
<dbReference type="FunFam" id="3.30.420.40:FF:000097">
    <property type="entry name" value="tRNA threonylcarbamoyladenosine biosynthesis protein TsaB"/>
    <property type="match status" value="1"/>
</dbReference>
<organism evidence="8 9">
    <name type="scientific">Simiduia agarivorans (strain DSM 21679 / JCM 13881 / BCRC 17597 / SA1)</name>
    <dbReference type="NCBI Taxonomy" id="1117647"/>
    <lineage>
        <taxon>Bacteria</taxon>
        <taxon>Pseudomonadati</taxon>
        <taxon>Pseudomonadota</taxon>
        <taxon>Gammaproteobacteria</taxon>
        <taxon>Cellvibrionales</taxon>
        <taxon>Cellvibrionaceae</taxon>
        <taxon>Simiduia</taxon>
    </lineage>
</organism>
<dbReference type="InterPro" id="IPR022496">
    <property type="entry name" value="T6A_TsaB"/>
</dbReference>
<protein>
    <recommendedName>
        <fullName evidence="3">tRNA threonylcarbamoyladenosine biosynthesis protein TsaB</fullName>
    </recommendedName>
    <alternativeName>
        <fullName evidence="6">t(6)A37 threonylcarbamoyladenosine biosynthesis protein TsaB</fullName>
    </alternativeName>
</protein>
<evidence type="ECO:0000256" key="3">
    <source>
        <dbReference type="ARBA" id="ARBA00019012"/>
    </source>
</evidence>
<dbReference type="eggNOG" id="COG1214">
    <property type="taxonomic scope" value="Bacteria"/>
</dbReference>
<dbReference type="GO" id="GO:0008233">
    <property type="term" value="F:peptidase activity"/>
    <property type="evidence" value="ECO:0007669"/>
    <property type="project" value="UniProtKB-KW"/>
</dbReference>
<dbReference type="RefSeq" id="WP_015045663.1">
    <property type="nucleotide sequence ID" value="NC_018868.3"/>
</dbReference>
<dbReference type="EMBL" id="CP003746">
    <property type="protein sequence ID" value="AFU97490.1"/>
    <property type="molecule type" value="Genomic_DNA"/>
</dbReference>
<dbReference type="Pfam" id="PF00814">
    <property type="entry name" value="TsaD"/>
    <property type="match status" value="1"/>
</dbReference>
<dbReference type="InterPro" id="IPR043129">
    <property type="entry name" value="ATPase_NBD"/>
</dbReference>
<dbReference type="GO" id="GO:0005829">
    <property type="term" value="C:cytosol"/>
    <property type="evidence" value="ECO:0007669"/>
    <property type="project" value="TreeGrafter"/>
</dbReference>
<evidence type="ECO:0000259" key="7">
    <source>
        <dbReference type="Pfam" id="PF00814"/>
    </source>
</evidence>
<dbReference type="GO" id="GO:0006508">
    <property type="term" value="P:proteolysis"/>
    <property type="evidence" value="ECO:0007669"/>
    <property type="project" value="UniProtKB-KW"/>
</dbReference>
<comment type="subcellular location">
    <subcellularLocation>
        <location evidence="1">Cytoplasm</location>
    </subcellularLocation>
</comment>
<comment type="similarity">
    <text evidence="2">Belongs to the KAE1 / TsaD family. TsaB subfamily.</text>
</comment>
<proteinExistence type="inferred from homology"/>
<sequence>MKNLLALDSSSNACSAALLCNGSVTHRWELAPRGHMQRLLPMADELLQAAGLAVNQLDAIAFGRGPGSFTGLRVATGIVQGLAWGADLPVIPVSTLRAIAAGFQRTQPDVDGRLLVAVDARMGELYAAHFRLEGQRLVNDGAEQLVPLADAAALLENVDAGAGSGWQLAPLNQQRPAVCLPELEPDALDILHLARQADAVPVQAHEAKPVYLRDSVNWQKRTRIRTESL</sequence>
<dbReference type="OrthoDB" id="9809995at2"/>
<gene>
    <name evidence="8" type="ordered locus">M5M_01305</name>
</gene>
<evidence type="ECO:0000313" key="9">
    <source>
        <dbReference type="Proteomes" id="UP000000466"/>
    </source>
</evidence>
<dbReference type="PANTHER" id="PTHR11735">
    <property type="entry name" value="TRNA N6-ADENOSINE THREONYLCARBAMOYLTRANSFERASE"/>
    <property type="match status" value="1"/>
</dbReference>
<feature type="domain" description="Gcp-like" evidence="7">
    <location>
        <begin position="29"/>
        <end position="153"/>
    </location>
</feature>
<dbReference type="CDD" id="cd24032">
    <property type="entry name" value="ASKHA_NBD_TsaB"/>
    <property type="match status" value="1"/>
</dbReference>
<keyword evidence="4" id="KW-0963">Cytoplasm</keyword>
<accession>K4KH03</accession>
<dbReference type="Gene3D" id="3.30.420.40">
    <property type="match status" value="2"/>
</dbReference>
<dbReference type="InterPro" id="IPR000905">
    <property type="entry name" value="Gcp-like_dom"/>
</dbReference>
<keyword evidence="9" id="KW-1185">Reference proteome</keyword>
<dbReference type="HOGENOM" id="CLU_064886_2_0_6"/>
<dbReference type="KEGG" id="saga:M5M_01305"/>
<evidence type="ECO:0000256" key="1">
    <source>
        <dbReference type="ARBA" id="ARBA00004496"/>
    </source>
</evidence>
<dbReference type="SUPFAM" id="SSF53067">
    <property type="entry name" value="Actin-like ATPase domain"/>
    <property type="match status" value="2"/>
</dbReference>
<dbReference type="NCBIfam" id="TIGR03725">
    <property type="entry name" value="T6A_YeaZ"/>
    <property type="match status" value="1"/>
</dbReference>
<dbReference type="PANTHER" id="PTHR11735:SF11">
    <property type="entry name" value="TRNA THREONYLCARBAMOYLADENOSINE BIOSYNTHESIS PROTEIN TSAB"/>
    <property type="match status" value="1"/>
</dbReference>
<name>K4KH03_SIMAS</name>
<evidence type="ECO:0000313" key="8">
    <source>
        <dbReference type="EMBL" id="AFU97490.1"/>
    </source>
</evidence>
<dbReference type="GO" id="GO:0002949">
    <property type="term" value="P:tRNA threonylcarbamoyladenosine modification"/>
    <property type="evidence" value="ECO:0007669"/>
    <property type="project" value="InterPro"/>
</dbReference>
<keyword evidence="5" id="KW-0819">tRNA processing</keyword>
<evidence type="ECO:0000256" key="2">
    <source>
        <dbReference type="ARBA" id="ARBA00010493"/>
    </source>
</evidence>
<evidence type="ECO:0000256" key="4">
    <source>
        <dbReference type="ARBA" id="ARBA00022490"/>
    </source>
</evidence>
<dbReference type="Proteomes" id="UP000000466">
    <property type="component" value="Chromosome"/>
</dbReference>
<reference evidence="8 9" key="1">
    <citation type="journal article" date="2013" name="Genome Announc.">
        <title>Complete genome sequence of Simiduia agarivorans SA1(T), a marine bacterium able to degrade a variety of polysaccharides.</title>
        <authorList>
            <person name="Lin S.Y."/>
            <person name="Shieh W.Y."/>
            <person name="Chen J.S."/>
            <person name="Tang S.L."/>
        </authorList>
    </citation>
    <scope>NUCLEOTIDE SEQUENCE [LARGE SCALE GENOMIC DNA]</scope>
    <source>
        <strain evidence="9">DSM 21679 / JCM 13881 / BCRC 17597 / SA1</strain>
    </source>
</reference>
<evidence type="ECO:0000256" key="6">
    <source>
        <dbReference type="ARBA" id="ARBA00032446"/>
    </source>
</evidence>
<dbReference type="AlphaFoldDB" id="K4KH03"/>